<evidence type="ECO:0000313" key="3">
    <source>
        <dbReference type="EMBL" id="KAF3943364.1"/>
    </source>
</evidence>
<proteinExistence type="predicted"/>
<gene>
    <name evidence="3" type="ORF">CMV_030072</name>
</gene>
<keyword evidence="1" id="KW-0472">Membrane</keyword>
<evidence type="ECO:0000313" key="4">
    <source>
        <dbReference type="Proteomes" id="UP000737018"/>
    </source>
</evidence>
<keyword evidence="1" id="KW-1133">Transmembrane helix</keyword>
<protein>
    <submittedName>
        <fullName evidence="3">Uncharacterized protein</fullName>
    </submittedName>
</protein>
<reference evidence="3" key="1">
    <citation type="submission" date="2020-03" db="EMBL/GenBank/DDBJ databases">
        <title>Castanea mollissima Vanexum genome sequencing.</title>
        <authorList>
            <person name="Staton M."/>
        </authorList>
    </citation>
    <scope>NUCLEOTIDE SEQUENCE</scope>
    <source>
        <tissue evidence="3">Leaf</tissue>
    </source>
</reference>
<keyword evidence="2" id="KW-0732">Signal</keyword>
<accession>A0A8J4VA90</accession>
<dbReference type="AlphaFoldDB" id="A0A8J4VA90"/>
<comment type="caution">
    <text evidence="3">The sequence shown here is derived from an EMBL/GenBank/DDBJ whole genome shotgun (WGS) entry which is preliminary data.</text>
</comment>
<keyword evidence="4" id="KW-1185">Reference proteome</keyword>
<evidence type="ECO:0000256" key="1">
    <source>
        <dbReference type="SAM" id="Phobius"/>
    </source>
</evidence>
<name>A0A8J4VA90_9ROSI</name>
<organism evidence="3 4">
    <name type="scientific">Castanea mollissima</name>
    <name type="common">Chinese chestnut</name>
    <dbReference type="NCBI Taxonomy" id="60419"/>
    <lineage>
        <taxon>Eukaryota</taxon>
        <taxon>Viridiplantae</taxon>
        <taxon>Streptophyta</taxon>
        <taxon>Embryophyta</taxon>
        <taxon>Tracheophyta</taxon>
        <taxon>Spermatophyta</taxon>
        <taxon>Magnoliopsida</taxon>
        <taxon>eudicotyledons</taxon>
        <taxon>Gunneridae</taxon>
        <taxon>Pentapetalae</taxon>
        <taxon>rosids</taxon>
        <taxon>fabids</taxon>
        <taxon>Fagales</taxon>
        <taxon>Fagaceae</taxon>
        <taxon>Castanea</taxon>
    </lineage>
</organism>
<dbReference type="Proteomes" id="UP000737018">
    <property type="component" value="Unassembled WGS sequence"/>
</dbReference>
<feature type="chain" id="PRO_5035185898" evidence="2">
    <location>
        <begin position="18"/>
        <end position="102"/>
    </location>
</feature>
<feature type="transmembrane region" description="Helical" evidence="1">
    <location>
        <begin position="32"/>
        <end position="48"/>
    </location>
</feature>
<keyword evidence="1" id="KW-0812">Transmembrane</keyword>
<feature type="signal peptide" evidence="2">
    <location>
        <begin position="1"/>
        <end position="17"/>
    </location>
</feature>
<dbReference type="EMBL" id="JRKL02012958">
    <property type="protein sequence ID" value="KAF3943364.1"/>
    <property type="molecule type" value="Genomic_DNA"/>
</dbReference>
<evidence type="ECO:0000256" key="2">
    <source>
        <dbReference type="SAM" id="SignalP"/>
    </source>
</evidence>
<sequence>MLVLLLLPLFFSPLARDSYSSDRRSLERFLDLILLLLPLFCFFGYVFSRQPSQSHDSERIPERERERRSSIIAQLLQRPVTHSLPSFHFRYGSFRRCYSDFC</sequence>